<accession>A0A366F4L1</accession>
<organism evidence="1 2">
    <name type="scientific">Roseiarcus fermentans</name>
    <dbReference type="NCBI Taxonomy" id="1473586"/>
    <lineage>
        <taxon>Bacteria</taxon>
        <taxon>Pseudomonadati</taxon>
        <taxon>Pseudomonadota</taxon>
        <taxon>Alphaproteobacteria</taxon>
        <taxon>Hyphomicrobiales</taxon>
        <taxon>Roseiarcaceae</taxon>
        <taxon>Roseiarcus</taxon>
    </lineage>
</organism>
<protein>
    <submittedName>
        <fullName evidence="1">Uncharacterized protein</fullName>
    </submittedName>
</protein>
<dbReference type="Proteomes" id="UP000253529">
    <property type="component" value="Unassembled WGS sequence"/>
</dbReference>
<evidence type="ECO:0000313" key="2">
    <source>
        <dbReference type="Proteomes" id="UP000253529"/>
    </source>
</evidence>
<sequence>MKLEWDDGKRDRTLAERGLDFADVAYVDWDLAFTREDARADYSEVRFVAMAPINNRLCVFAWCDRGGVLRVISLRKANEREKHKYEKALRRP</sequence>
<reference evidence="1 2" key="1">
    <citation type="submission" date="2018-06" db="EMBL/GenBank/DDBJ databases">
        <title>Genomic Encyclopedia of Type Strains, Phase IV (KMG-IV): sequencing the most valuable type-strain genomes for metagenomic binning, comparative biology and taxonomic classification.</title>
        <authorList>
            <person name="Goeker M."/>
        </authorList>
    </citation>
    <scope>NUCLEOTIDE SEQUENCE [LARGE SCALE GENOMIC DNA]</scope>
    <source>
        <strain evidence="1 2">DSM 24875</strain>
    </source>
</reference>
<gene>
    <name evidence="1" type="ORF">DFR50_12358</name>
</gene>
<comment type="caution">
    <text evidence="1">The sequence shown here is derived from an EMBL/GenBank/DDBJ whole genome shotgun (WGS) entry which is preliminary data.</text>
</comment>
<dbReference type="Pfam" id="PF04365">
    <property type="entry name" value="BrnT_toxin"/>
    <property type="match status" value="1"/>
</dbReference>
<dbReference type="EMBL" id="QNRK01000023">
    <property type="protein sequence ID" value="RBP09086.1"/>
    <property type="molecule type" value="Genomic_DNA"/>
</dbReference>
<dbReference type="Gene3D" id="3.10.450.530">
    <property type="entry name" value="Ribonuclease toxin, BrnT, of type II toxin-antitoxin system"/>
    <property type="match status" value="1"/>
</dbReference>
<dbReference type="OrthoDB" id="839663at2"/>
<proteinExistence type="predicted"/>
<dbReference type="AlphaFoldDB" id="A0A366F4L1"/>
<keyword evidence="2" id="KW-1185">Reference proteome</keyword>
<name>A0A366F4L1_9HYPH</name>
<dbReference type="InterPro" id="IPR038573">
    <property type="entry name" value="BrnT_sf"/>
</dbReference>
<dbReference type="InterPro" id="IPR007460">
    <property type="entry name" value="BrnT_toxin"/>
</dbReference>
<evidence type="ECO:0000313" key="1">
    <source>
        <dbReference type="EMBL" id="RBP09086.1"/>
    </source>
</evidence>